<accession>A0A4Y2EQH6</accession>
<comment type="caution">
    <text evidence="1">The sequence shown here is derived from an EMBL/GenBank/DDBJ whole genome shotgun (WGS) entry which is preliminary data.</text>
</comment>
<dbReference type="AlphaFoldDB" id="A0A4Y2EQH6"/>
<name>A0A4Y2EQH6_ARAVE</name>
<proteinExistence type="predicted"/>
<gene>
    <name evidence="1" type="ORF">AVEN_30594_1</name>
</gene>
<evidence type="ECO:0000313" key="2">
    <source>
        <dbReference type="Proteomes" id="UP000499080"/>
    </source>
</evidence>
<organism evidence="1 2">
    <name type="scientific">Araneus ventricosus</name>
    <name type="common">Orbweaver spider</name>
    <name type="synonym">Epeira ventricosa</name>
    <dbReference type="NCBI Taxonomy" id="182803"/>
    <lineage>
        <taxon>Eukaryota</taxon>
        <taxon>Metazoa</taxon>
        <taxon>Ecdysozoa</taxon>
        <taxon>Arthropoda</taxon>
        <taxon>Chelicerata</taxon>
        <taxon>Arachnida</taxon>
        <taxon>Araneae</taxon>
        <taxon>Araneomorphae</taxon>
        <taxon>Entelegynae</taxon>
        <taxon>Araneoidea</taxon>
        <taxon>Araneidae</taxon>
        <taxon>Araneus</taxon>
    </lineage>
</organism>
<protein>
    <submittedName>
        <fullName evidence="1">Uncharacterized protein</fullName>
    </submittedName>
</protein>
<reference evidence="1 2" key="1">
    <citation type="journal article" date="2019" name="Sci. Rep.">
        <title>Orb-weaving spider Araneus ventricosus genome elucidates the spidroin gene catalogue.</title>
        <authorList>
            <person name="Kono N."/>
            <person name="Nakamura H."/>
            <person name="Ohtoshi R."/>
            <person name="Moran D.A.P."/>
            <person name="Shinohara A."/>
            <person name="Yoshida Y."/>
            <person name="Fujiwara M."/>
            <person name="Mori M."/>
            <person name="Tomita M."/>
            <person name="Arakawa K."/>
        </authorList>
    </citation>
    <scope>NUCLEOTIDE SEQUENCE [LARGE SCALE GENOMIC DNA]</scope>
</reference>
<sequence>MKTRCREKLLGQVNSIGPSAYVKSGTFRELRPGDETLHDLWKLNMTVESIRGPGDLEIVLDCYQDTKENFDARFHEDHFVYVVQAKHPLLEAVCRCHSYQMTIVHPEIANMKFQNLTFI</sequence>
<evidence type="ECO:0000313" key="1">
    <source>
        <dbReference type="EMBL" id="GBM30777.1"/>
    </source>
</evidence>
<dbReference type="EMBL" id="BGPR01000668">
    <property type="protein sequence ID" value="GBM30777.1"/>
    <property type="molecule type" value="Genomic_DNA"/>
</dbReference>
<dbReference type="Proteomes" id="UP000499080">
    <property type="component" value="Unassembled WGS sequence"/>
</dbReference>
<keyword evidence="2" id="KW-1185">Reference proteome</keyword>